<comment type="caution">
    <text evidence="2">The sequence shown here is derived from an EMBL/GenBank/DDBJ whole genome shotgun (WGS) entry which is preliminary data.</text>
</comment>
<dbReference type="InterPro" id="IPR021005">
    <property type="entry name" value="Znf_CGNR"/>
</dbReference>
<sequence length="212" mass="22715">MTGTLCRMTGKPRTVRQPGDREVAPGRLRLVQAFVNSVNVEFGPDDFATADGFVRWLEGPAAQAGLGPDGPRLVAAGVSEADRRRAVELREALRALLRENNGGDPDPGARSAVERIAAHSPLVLGFDEAGLPGLRPGRDGMAGLLGQVVGAVVEAAGDGTWQRLKACHDHRCEWAFYDRARNRSGRWCSMAVCGTRSKMHAYRQGLSAARTG</sequence>
<accession>A0A918X4D3</accession>
<name>A0A918X4D3_9ACTN</name>
<evidence type="ECO:0000259" key="1">
    <source>
        <dbReference type="Pfam" id="PF11706"/>
    </source>
</evidence>
<dbReference type="InterPro" id="IPR010852">
    <property type="entry name" value="ABATE"/>
</dbReference>
<dbReference type="AlphaFoldDB" id="A0A918X4D3"/>
<dbReference type="PANTHER" id="PTHR35525">
    <property type="entry name" value="BLL6575 PROTEIN"/>
    <property type="match status" value="1"/>
</dbReference>
<evidence type="ECO:0000313" key="2">
    <source>
        <dbReference type="EMBL" id="GHD10884.1"/>
    </source>
</evidence>
<organism evidence="2 3">
    <name type="scientific">Streptomyces finlayi</name>
    <dbReference type="NCBI Taxonomy" id="67296"/>
    <lineage>
        <taxon>Bacteria</taxon>
        <taxon>Bacillati</taxon>
        <taxon>Actinomycetota</taxon>
        <taxon>Actinomycetes</taxon>
        <taxon>Kitasatosporales</taxon>
        <taxon>Streptomycetaceae</taxon>
        <taxon>Streptomyces</taxon>
    </lineage>
</organism>
<dbReference type="InterPro" id="IPR023286">
    <property type="entry name" value="ABATE_dom_sf"/>
</dbReference>
<feature type="domain" description="Zinc finger CGNR" evidence="1">
    <location>
        <begin position="163"/>
        <end position="204"/>
    </location>
</feature>
<evidence type="ECO:0000313" key="3">
    <source>
        <dbReference type="Proteomes" id="UP000638353"/>
    </source>
</evidence>
<gene>
    <name evidence="2" type="ORF">GCM10010334_66610</name>
</gene>
<reference evidence="2" key="2">
    <citation type="submission" date="2020-09" db="EMBL/GenBank/DDBJ databases">
        <authorList>
            <person name="Sun Q."/>
            <person name="Ohkuma M."/>
        </authorList>
    </citation>
    <scope>NUCLEOTIDE SEQUENCE</scope>
    <source>
        <strain evidence="2">JCM 4637</strain>
    </source>
</reference>
<reference evidence="2" key="1">
    <citation type="journal article" date="2014" name="Int. J. Syst. Evol. Microbiol.">
        <title>Complete genome sequence of Corynebacterium casei LMG S-19264T (=DSM 44701T), isolated from a smear-ripened cheese.</title>
        <authorList>
            <consortium name="US DOE Joint Genome Institute (JGI-PGF)"/>
            <person name="Walter F."/>
            <person name="Albersmeier A."/>
            <person name="Kalinowski J."/>
            <person name="Ruckert C."/>
        </authorList>
    </citation>
    <scope>NUCLEOTIDE SEQUENCE</scope>
    <source>
        <strain evidence="2">JCM 4637</strain>
    </source>
</reference>
<dbReference type="EMBL" id="BMVC01000016">
    <property type="protein sequence ID" value="GHD10884.1"/>
    <property type="molecule type" value="Genomic_DNA"/>
</dbReference>
<dbReference type="Proteomes" id="UP000638353">
    <property type="component" value="Unassembled WGS sequence"/>
</dbReference>
<dbReference type="PANTHER" id="PTHR35525:SF3">
    <property type="entry name" value="BLL6575 PROTEIN"/>
    <property type="match status" value="1"/>
</dbReference>
<proteinExistence type="predicted"/>
<dbReference type="Pfam" id="PF11706">
    <property type="entry name" value="zf-CGNR"/>
    <property type="match status" value="1"/>
</dbReference>
<dbReference type="SUPFAM" id="SSF160904">
    <property type="entry name" value="Jann2411-like"/>
    <property type="match status" value="1"/>
</dbReference>
<dbReference type="Pfam" id="PF07336">
    <property type="entry name" value="ABATE"/>
    <property type="match status" value="1"/>
</dbReference>
<protein>
    <recommendedName>
        <fullName evidence="1">Zinc finger CGNR domain-containing protein</fullName>
    </recommendedName>
</protein>
<dbReference type="Gene3D" id="1.10.3300.10">
    <property type="entry name" value="Jann2411-like domain"/>
    <property type="match status" value="1"/>
</dbReference>